<dbReference type="RefSeq" id="WP_053179715.1">
    <property type="nucleotide sequence ID" value="NZ_LGIA01000025.1"/>
</dbReference>
<organism evidence="4 5">
    <name type="scientific">Sunxiuqinia dokdonensis</name>
    <dbReference type="NCBI Taxonomy" id="1409788"/>
    <lineage>
        <taxon>Bacteria</taxon>
        <taxon>Pseudomonadati</taxon>
        <taxon>Bacteroidota</taxon>
        <taxon>Bacteroidia</taxon>
        <taxon>Marinilabiliales</taxon>
        <taxon>Prolixibacteraceae</taxon>
        <taxon>Sunxiuqinia</taxon>
    </lineage>
</organism>
<reference evidence="5" key="1">
    <citation type="submission" date="2015-07" db="EMBL/GenBank/DDBJ databases">
        <title>Genome sequencing of Sunxiuqinia dokdonensis strain SK.</title>
        <authorList>
            <person name="Ahn S."/>
            <person name="Kim B.-C."/>
        </authorList>
    </citation>
    <scope>NUCLEOTIDE SEQUENCE [LARGE SCALE GENOMIC DNA]</scope>
    <source>
        <strain evidence="5">SK</strain>
    </source>
</reference>
<dbReference type="InterPro" id="IPR006139">
    <property type="entry name" value="D-isomer_2_OHA_DH_cat_dom"/>
</dbReference>
<dbReference type="Proteomes" id="UP000036958">
    <property type="component" value="Unassembled WGS sequence"/>
</dbReference>
<dbReference type="PATRIC" id="fig|1409788.3.peg.686"/>
<dbReference type="InterPro" id="IPR006140">
    <property type="entry name" value="D-isomer_DH_NAD-bd"/>
</dbReference>
<accession>A0A0L8VEC3</accession>
<dbReference type="EMBL" id="LGIA01000025">
    <property type="protein sequence ID" value="KOH46532.1"/>
    <property type="molecule type" value="Genomic_DNA"/>
</dbReference>
<protein>
    <submittedName>
        <fullName evidence="4">3-phosphoglycerate dehydrogenase</fullName>
    </submittedName>
</protein>
<evidence type="ECO:0000259" key="3">
    <source>
        <dbReference type="Pfam" id="PF02826"/>
    </source>
</evidence>
<dbReference type="AlphaFoldDB" id="A0A0L8VEC3"/>
<dbReference type="PANTHER" id="PTHR42938">
    <property type="entry name" value="FORMATE DEHYDROGENASE 1"/>
    <property type="match status" value="1"/>
</dbReference>
<comment type="similarity">
    <text evidence="1">Belongs to the D-isomer specific 2-hydroxyacid dehydrogenase family.</text>
</comment>
<dbReference type="SUPFAM" id="SSF51735">
    <property type="entry name" value="NAD(P)-binding Rossmann-fold domains"/>
    <property type="match status" value="1"/>
</dbReference>
<feature type="domain" description="D-isomer specific 2-hydroxyacid dehydrogenase catalytic" evidence="2">
    <location>
        <begin position="21"/>
        <end position="305"/>
    </location>
</feature>
<sequence>MTKVLIATEKPFAPAAVAQMSEICNSAGYQVQLLEKYATKSELLQAVGDAHALIVRSDLVDREVLDAASNLKIVVRAGAGYDNVDTAYAREKGICVMNTPGQNSNAVAELAIGLAIYGIRDLFSGKMGGELRGRTLGLHGYGYVARNVHRIARAFGMNVMVYTRYSKAQAASQGIGVTKSLEELYAVSDVVSIHVPARGEHLQSVSMDVLKHLKEHAIIVNTARKEVVNEDELCEFMAARPDVKYLSDIAPDCIDRFKQDFEGRYYFTPKKLGAQTAEANLNAGVAAAEQIVEFFENGDRTFQVNK</sequence>
<dbReference type="Pfam" id="PF02826">
    <property type="entry name" value="2-Hacid_dh_C"/>
    <property type="match status" value="1"/>
</dbReference>
<dbReference type="OrthoDB" id="9777288at2"/>
<dbReference type="GO" id="GO:0051287">
    <property type="term" value="F:NAD binding"/>
    <property type="evidence" value="ECO:0007669"/>
    <property type="project" value="InterPro"/>
</dbReference>
<dbReference type="Pfam" id="PF00389">
    <property type="entry name" value="2-Hacid_dh"/>
    <property type="match status" value="1"/>
</dbReference>
<dbReference type="STRING" id="1409788.NC99_06710"/>
<evidence type="ECO:0000313" key="5">
    <source>
        <dbReference type="Proteomes" id="UP000036958"/>
    </source>
</evidence>
<keyword evidence="1" id="KW-0560">Oxidoreductase</keyword>
<dbReference type="SUPFAM" id="SSF52283">
    <property type="entry name" value="Formate/glycerate dehydrogenase catalytic domain-like"/>
    <property type="match status" value="1"/>
</dbReference>
<evidence type="ECO:0000313" key="4">
    <source>
        <dbReference type="EMBL" id="KOH46532.1"/>
    </source>
</evidence>
<gene>
    <name evidence="4" type="ORF">NC99_06710</name>
</gene>
<name>A0A0L8VEC3_9BACT</name>
<dbReference type="InterPro" id="IPR036291">
    <property type="entry name" value="NAD(P)-bd_dom_sf"/>
</dbReference>
<dbReference type="Gene3D" id="3.40.50.720">
    <property type="entry name" value="NAD(P)-binding Rossmann-like Domain"/>
    <property type="match status" value="2"/>
</dbReference>
<feature type="domain" description="D-isomer specific 2-hydroxyacid dehydrogenase NAD-binding" evidence="3">
    <location>
        <begin position="126"/>
        <end position="241"/>
    </location>
</feature>
<dbReference type="GO" id="GO:0016616">
    <property type="term" value="F:oxidoreductase activity, acting on the CH-OH group of donors, NAD or NADP as acceptor"/>
    <property type="evidence" value="ECO:0007669"/>
    <property type="project" value="InterPro"/>
</dbReference>
<proteinExistence type="inferred from homology"/>
<evidence type="ECO:0000259" key="2">
    <source>
        <dbReference type="Pfam" id="PF00389"/>
    </source>
</evidence>
<evidence type="ECO:0000256" key="1">
    <source>
        <dbReference type="RuleBase" id="RU003719"/>
    </source>
</evidence>
<comment type="caution">
    <text evidence="4">The sequence shown here is derived from an EMBL/GenBank/DDBJ whole genome shotgun (WGS) entry which is preliminary data.</text>
</comment>
<dbReference type="PANTHER" id="PTHR42938:SF47">
    <property type="entry name" value="HYDROXYPYRUVATE REDUCTASE"/>
    <property type="match status" value="1"/>
</dbReference>
<keyword evidence="5" id="KW-1185">Reference proteome</keyword>